<keyword evidence="6" id="KW-1185">Reference proteome</keyword>
<dbReference type="GO" id="GO:0016829">
    <property type="term" value="F:lyase activity"/>
    <property type="evidence" value="ECO:0007669"/>
    <property type="project" value="UniProtKB-KW"/>
</dbReference>
<keyword evidence="3" id="KW-0456">Lyase</keyword>
<dbReference type="EMBL" id="JBHTAT010000001">
    <property type="protein sequence ID" value="MFC7256188.1"/>
    <property type="molecule type" value="Genomic_DNA"/>
</dbReference>
<dbReference type="Pfam" id="PF00291">
    <property type="entry name" value="PALP"/>
    <property type="match status" value="1"/>
</dbReference>
<evidence type="ECO:0000313" key="5">
    <source>
        <dbReference type="EMBL" id="MFC7256188.1"/>
    </source>
</evidence>
<dbReference type="Proteomes" id="UP001596434">
    <property type="component" value="Unassembled WGS sequence"/>
</dbReference>
<protein>
    <submittedName>
        <fullName evidence="5">Pyridoxal-phosphate dependent enzyme</fullName>
    </submittedName>
</protein>
<sequence length="402" mass="41704">MTDSLRCYRCRESSPRSAGARCACGEALWFDVDADDFDPGGHADRSGIGRYLDLLPVDDLRGLASAAGGTPLIRTDRLDDFAGCRTWVKDEGEHPTGSFKDRGSAVGVADALARGCSAVGTVSHGNMAMSVAAHAAAVDLDCAVLVPADIPSERLAIIDQYGPEILRIDGDYGRLYEESLRVGNDLGIEFLNSDVPLRVAGQKTTTLELVDAFRPSAPDAVVMPISSGGHASGAWKALRDLRDCGALPSTPKLCFVQAAACDPVATAFRNGSETVSPATGGETIAYSIANADPPSGTRALAAARATDGAVVSVDDDEIRDAKARLARDAGLCVETASATTLAGTRRLVAEGVLAPDDRVALVATGSGFKESTVTGGERATAVPLADLDATLAARFGYWGDES</sequence>
<evidence type="ECO:0000256" key="1">
    <source>
        <dbReference type="ARBA" id="ARBA00001933"/>
    </source>
</evidence>
<dbReference type="Gene3D" id="3.40.50.1100">
    <property type="match status" value="2"/>
</dbReference>
<feature type="domain" description="Tryptophan synthase beta chain-like PALP" evidence="4">
    <location>
        <begin position="66"/>
        <end position="365"/>
    </location>
</feature>
<accession>A0ABD6A1L8</accession>
<evidence type="ECO:0000256" key="2">
    <source>
        <dbReference type="ARBA" id="ARBA00022898"/>
    </source>
</evidence>
<organism evidence="5 6">
    <name type="scientific">Haloplanus litoreus</name>
    <dbReference type="NCBI Taxonomy" id="767515"/>
    <lineage>
        <taxon>Archaea</taxon>
        <taxon>Methanobacteriati</taxon>
        <taxon>Methanobacteriota</taxon>
        <taxon>Stenosarchaea group</taxon>
        <taxon>Halobacteria</taxon>
        <taxon>Halobacteriales</taxon>
        <taxon>Haloferacaceae</taxon>
        <taxon>Haloplanus</taxon>
    </lineage>
</organism>
<evidence type="ECO:0000256" key="3">
    <source>
        <dbReference type="ARBA" id="ARBA00023239"/>
    </source>
</evidence>
<comment type="cofactor">
    <cofactor evidence="1">
        <name>pyridoxal 5'-phosphate</name>
        <dbReference type="ChEBI" id="CHEBI:597326"/>
    </cofactor>
</comment>
<reference evidence="5 6" key="1">
    <citation type="journal article" date="2019" name="Int. J. Syst. Evol. Microbiol.">
        <title>The Global Catalogue of Microorganisms (GCM) 10K type strain sequencing project: providing services to taxonomists for standard genome sequencing and annotation.</title>
        <authorList>
            <consortium name="The Broad Institute Genomics Platform"/>
            <consortium name="The Broad Institute Genome Sequencing Center for Infectious Disease"/>
            <person name="Wu L."/>
            <person name="Ma J."/>
        </authorList>
    </citation>
    <scope>NUCLEOTIDE SEQUENCE [LARGE SCALE GENOMIC DNA]</scope>
    <source>
        <strain evidence="5 6">GX21</strain>
    </source>
</reference>
<evidence type="ECO:0000259" key="4">
    <source>
        <dbReference type="Pfam" id="PF00291"/>
    </source>
</evidence>
<dbReference type="GeneID" id="96954569"/>
<dbReference type="PANTHER" id="PTHR48078:SF6">
    <property type="entry name" value="L-THREONINE DEHYDRATASE CATABOLIC TDCB"/>
    <property type="match status" value="1"/>
</dbReference>
<dbReference type="InterPro" id="IPR050147">
    <property type="entry name" value="Ser/Thr_Dehydratase"/>
</dbReference>
<dbReference type="PANTHER" id="PTHR48078">
    <property type="entry name" value="THREONINE DEHYDRATASE, MITOCHONDRIAL-RELATED"/>
    <property type="match status" value="1"/>
</dbReference>
<dbReference type="InterPro" id="IPR001926">
    <property type="entry name" value="TrpB-like_PALP"/>
</dbReference>
<comment type="caution">
    <text evidence="5">The sequence shown here is derived from an EMBL/GenBank/DDBJ whole genome shotgun (WGS) entry which is preliminary data.</text>
</comment>
<name>A0ABD6A1L8_9EURY</name>
<evidence type="ECO:0000313" key="6">
    <source>
        <dbReference type="Proteomes" id="UP001596434"/>
    </source>
</evidence>
<keyword evidence="2" id="KW-0663">Pyridoxal phosphate</keyword>
<dbReference type="InterPro" id="IPR036052">
    <property type="entry name" value="TrpB-like_PALP_sf"/>
</dbReference>
<dbReference type="SUPFAM" id="SSF53686">
    <property type="entry name" value="Tryptophan synthase beta subunit-like PLP-dependent enzymes"/>
    <property type="match status" value="1"/>
</dbReference>
<proteinExistence type="predicted"/>
<gene>
    <name evidence="5" type="ORF">ACFQKE_12925</name>
</gene>
<dbReference type="AlphaFoldDB" id="A0ABD6A1L8"/>
<dbReference type="RefSeq" id="WP_379704767.1">
    <property type="nucleotide sequence ID" value="NZ_JBHTAT010000001.1"/>
</dbReference>